<accession>A0A165MKZ8</accession>
<dbReference type="InParanoid" id="A0A165MKZ8"/>
<evidence type="ECO:0000256" key="1">
    <source>
        <dbReference type="ARBA" id="ARBA00022527"/>
    </source>
</evidence>
<evidence type="ECO:0000313" key="5">
    <source>
        <dbReference type="EMBL" id="KZV99424.1"/>
    </source>
</evidence>
<dbReference type="AlphaFoldDB" id="A0A165MKZ8"/>
<sequence>MPPRYDTQSSKFLKSQSETFPCIPDFVQSRLEGRTMQQLDVFRTDFFSATEAAKLRRSGELLHQEGLSTLEVDVNPSTYRHGEPLAVMIGPKPRSKHPASFHYECVTCDPIDKDNTDCHWIAKEFRATILAVQWETMAEDFGIGLATLRDYLSEFTAQAAVHSMPYAVNTVRSVMFTTTAESPRVFLCQTPLEGTTVRSAGNGLLSHGPLGPSSPQQILHALSHWTYQHSNKEYVFLSFAAKLHTPADGSVKNPLTVFGYRQYMKDTEEFKTFLANHTCCRLCNALDLYSLRAL</sequence>
<keyword evidence="2" id="KW-0808">Transferase</keyword>
<evidence type="ECO:0000313" key="6">
    <source>
        <dbReference type="Proteomes" id="UP000077266"/>
    </source>
</evidence>
<evidence type="ECO:0000256" key="2">
    <source>
        <dbReference type="ARBA" id="ARBA00022679"/>
    </source>
</evidence>
<protein>
    <recommendedName>
        <fullName evidence="4">Alpha-type protein kinase domain-containing protein</fullName>
    </recommendedName>
</protein>
<keyword evidence="1" id="KW-0723">Serine/threonine-protein kinase</keyword>
<dbReference type="Gene3D" id="3.20.200.10">
    <property type="entry name" value="MHCK/EF2 kinase"/>
    <property type="match status" value="1"/>
</dbReference>
<evidence type="ECO:0000256" key="3">
    <source>
        <dbReference type="ARBA" id="ARBA00022777"/>
    </source>
</evidence>
<dbReference type="PROSITE" id="PS51158">
    <property type="entry name" value="ALPHA_KINASE"/>
    <property type="match status" value="1"/>
</dbReference>
<organism evidence="5 6">
    <name type="scientific">Exidia glandulosa HHB12029</name>
    <dbReference type="NCBI Taxonomy" id="1314781"/>
    <lineage>
        <taxon>Eukaryota</taxon>
        <taxon>Fungi</taxon>
        <taxon>Dikarya</taxon>
        <taxon>Basidiomycota</taxon>
        <taxon>Agaricomycotina</taxon>
        <taxon>Agaricomycetes</taxon>
        <taxon>Auriculariales</taxon>
        <taxon>Exidiaceae</taxon>
        <taxon>Exidia</taxon>
    </lineage>
</organism>
<dbReference type="GO" id="GO:0005524">
    <property type="term" value="F:ATP binding"/>
    <property type="evidence" value="ECO:0007669"/>
    <property type="project" value="InterPro"/>
</dbReference>
<dbReference type="Proteomes" id="UP000077266">
    <property type="component" value="Unassembled WGS sequence"/>
</dbReference>
<keyword evidence="3" id="KW-0418">Kinase</keyword>
<gene>
    <name evidence="5" type="ORF">EXIGLDRAFT_802962</name>
</gene>
<reference evidence="5 6" key="1">
    <citation type="journal article" date="2016" name="Mol. Biol. Evol.">
        <title>Comparative Genomics of Early-Diverging Mushroom-Forming Fungi Provides Insights into the Origins of Lignocellulose Decay Capabilities.</title>
        <authorList>
            <person name="Nagy L.G."/>
            <person name="Riley R."/>
            <person name="Tritt A."/>
            <person name="Adam C."/>
            <person name="Daum C."/>
            <person name="Floudas D."/>
            <person name="Sun H."/>
            <person name="Yadav J.S."/>
            <person name="Pangilinan J."/>
            <person name="Larsson K.H."/>
            <person name="Matsuura K."/>
            <person name="Barry K."/>
            <person name="Labutti K."/>
            <person name="Kuo R."/>
            <person name="Ohm R.A."/>
            <person name="Bhattacharya S.S."/>
            <person name="Shirouzu T."/>
            <person name="Yoshinaga Y."/>
            <person name="Martin F.M."/>
            <person name="Grigoriev I.V."/>
            <person name="Hibbett D.S."/>
        </authorList>
    </citation>
    <scope>NUCLEOTIDE SEQUENCE [LARGE SCALE GENOMIC DNA]</scope>
    <source>
        <strain evidence="5 6">HHB12029</strain>
    </source>
</reference>
<feature type="domain" description="Alpha-type protein kinase" evidence="4">
    <location>
        <begin position="54"/>
        <end position="291"/>
    </location>
</feature>
<dbReference type="InterPro" id="IPR011009">
    <property type="entry name" value="Kinase-like_dom_sf"/>
</dbReference>
<name>A0A165MKZ8_EXIGL</name>
<dbReference type="SUPFAM" id="SSF56112">
    <property type="entry name" value="Protein kinase-like (PK-like)"/>
    <property type="match status" value="1"/>
</dbReference>
<dbReference type="EMBL" id="KV425910">
    <property type="protein sequence ID" value="KZV99424.1"/>
    <property type="molecule type" value="Genomic_DNA"/>
</dbReference>
<evidence type="ECO:0000259" key="4">
    <source>
        <dbReference type="PROSITE" id="PS51158"/>
    </source>
</evidence>
<proteinExistence type="predicted"/>
<keyword evidence="6" id="KW-1185">Reference proteome</keyword>
<dbReference type="GO" id="GO:0004674">
    <property type="term" value="F:protein serine/threonine kinase activity"/>
    <property type="evidence" value="ECO:0007669"/>
    <property type="project" value="UniProtKB-KW"/>
</dbReference>
<dbReference type="InterPro" id="IPR004166">
    <property type="entry name" value="a-kinase_dom"/>
</dbReference>
<dbReference type="Pfam" id="PF02816">
    <property type="entry name" value="Alpha_kinase"/>
    <property type="match status" value="1"/>
</dbReference>